<accession>A0A507AK05</accession>
<dbReference type="InterPro" id="IPR036864">
    <property type="entry name" value="Zn2-C6_fun-type_DNA-bd_sf"/>
</dbReference>
<protein>
    <recommendedName>
        <fullName evidence="4">Zn(2)-C6 fungal-type domain-containing protein</fullName>
    </recommendedName>
</protein>
<dbReference type="InterPro" id="IPR007219">
    <property type="entry name" value="XnlR_reg_dom"/>
</dbReference>
<evidence type="ECO:0000313" key="6">
    <source>
        <dbReference type="Proteomes" id="UP000319257"/>
    </source>
</evidence>
<feature type="region of interest" description="Disordered" evidence="3">
    <location>
        <begin position="1"/>
        <end position="49"/>
    </location>
</feature>
<dbReference type="Gene3D" id="4.10.240.10">
    <property type="entry name" value="Zn(2)-C6 fungal-type DNA-binding domain"/>
    <property type="match status" value="1"/>
</dbReference>
<dbReference type="InParanoid" id="A0A507AK05"/>
<dbReference type="RefSeq" id="XP_030991543.1">
    <property type="nucleotide sequence ID" value="XM_031143943.1"/>
</dbReference>
<organism evidence="5 6">
    <name type="scientific">Thyridium curvatum</name>
    <dbReference type="NCBI Taxonomy" id="1093900"/>
    <lineage>
        <taxon>Eukaryota</taxon>
        <taxon>Fungi</taxon>
        <taxon>Dikarya</taxon>
        <taxon>Ascomycota</taxon>
        <taxon>Pezizomycotina</taxon>
        <taxon>Sordariomycetes</taxon>
        <taxon>Sordariomycetidae</taxon>
        <taxon>Thyridiales</taxon>
        <taxon>Thyridiaceae</taxon>
        <taxon>Thyridium</taxon>
    </lineage>
</organism>
<dbReference type="Proteomes" id="UP000319257">
    <property type="component" value="Unassembled WGS sequence"/>
</dbReference>
<dbReference type="GO" id="GO:0000981">
    <property type="term" value="F:DNA-binding transcription factor activity, RNA polymerase II-specific"/>
    <property type="evidence" value="ECO:0007669"/>
    <property type="project" value="InterPro"/>
</dbReference>
<dbReference type="SUPFAM" id="SSF57701">
    <property type="entry name" value="Zn2/Cys6 DNA-binding domain"/>
    <property type="match status" value="1"/>
</dbReference>
<evidence type="ECO:0000259" key="4">
    <source>
        <dbReference type="PROSITE" id="PS50048"/>
    </source>
</evidence>
<keyword evidence="1" id="KW-0479">Metal-binding</keyword>
<evidence type="ECO:0000256" key="3">
    <source>
        <dbReference type="SAM" id="MobiDB-lite"/>
    </source>
</evidence>
<reference evidence="5 6" key="1">
    <citation type="submission" date="2019-06" db="EMBL/GenBank/DDBJ databases">
        <title>Draft genome sequence of the filamentous fungus Phialemoniopsis curvata isolated from diesel fuel.</title>
        <authorList>
            <person name="Varaljay V.A."/>
            <person name="Lyon W.J."/>
            <person name="Crouch A.L."/>
            <person name="Drake C.E."/>
            <person name="Hollomon J.M."/>
            <person name="Nadeau L.J."/>
            <person name="Nunn H.S."/>
            <person name="Stevenson B.S."/>
            <person name="Bojanowski C.L."/>
            <person name="Crookes-Goodson W.J."/>
        </authorList>
    </citation>
    <scope>NUCLEOTIDE SEQUENCE [LARGE SCALE GENOMIC DNA]</scope>
    <source>
        <strain evidence="5 6">D216</strain>
    </source>
</reference>
<dbReference type="EMBL" id="SKBQ01000062">
    <property type="protein sequence ID" value="TPX09832.1"/>
    <property type="molecule type" value="Genomic_DNA"/>
</dbReference>
<name>A0A507AK05_9PEZI</name>
<dbReference type="PROSITE" id="PS00463">
    <property type="entry name" value="ZN2_CY6_FUNGAL_1"/>
    <property type="match status" value="1"/>
</dbReference>
<dbReference type="PROSITE" id="PS50048">
    <property type="entry name" value="ZN2_CY6_FUNGAL_2"/>
    <property type="match status" value="1"/>
</dbReference>
<gene>
    <name evidence="5" type="ORF">E0L32_009023</name>
</gene>
<evidence type="ECO:0000256" key="1">
    <source>
        <dbReference type="ARBA" id="ARBA00022723"/>
    </source>
</evidence>
<dbReference type="GO" id="GO:0003677">
    <property type="term" value="F:DNA binding"/>
    <property type="evidence" value="ECO:0007669"/>
    <property type="project" value="InterPro"/>
</dbReference>
<evidence type="ECO:0000256" key="2">
    <source>
        <dbReference type="ARBA" id="ARBA00023242"/>
    </source>
</evidence>
<dbReference type="Pfam" id="PF04082">
    <property type="entry name" value="Fungal_trans"/>
    <property type="match status" value="1"/>
</dbReference>
<dbReference type="PANTHER" id="PTHR47431">
    <property type="entry name" value="ZN(II)2CYS6 TRANSCRIPTION FACTOR (EUROFUNG)-RELATED"/>
    <property type="match status" value="1"/>
</dbReference>
<feature type="region of interest" description="Disordered" evidence="3">
    <location>
        <begin position="94"/>
        <end position="123"/>
    </location>
</feature>
<feature type="compositionally biased region" description="Low complexity" evidence="3">
    <location>
        <begin position="25"/>
        <end position="49"/>
    </location>
</feature>
<dbReference type="GeneID" id="41976470"/>
<keyword evidence="2" id="KW-0539">Nucleus</keyword>
<dbReference type="AlphaFoldDB" id="A0A507AK05"/>
<dbReference type="SMART" id="SM00066">
    <property type="entry name" value="GAL4"/>
    <property type="match status" value="1"/>
</dbReference>
<proteinExistence type="predicted"/>
<keyword evidence="6" id="KW-1185">Reference proteome</keyword>
<dbReference type="InterPro" id="IPR001138">
    <property type="entry name" value="Zn2Cys6_DnaBD"/>
</dbReference>
<comment type="caution">
    <text evidence="5">The sequence shown here is derived from an EMBL/GenBank/DDBJ whole genome shotgun (WGS) entry which is preliminary data.</text>
</comment>
<dbReference type="CDD" id="cd00067">
    <property type="entry name" value="GAL4"/>
    <property type="match status" value="1"/>
</dbReference>
<dbReference type="Pfam" id="PF00172">
    <property type="entry name" value="Zn_clus"/>
    <property type="match status" value="1"/>
</dbReference>
<dbReference type="PANTHER" id="PTHR47431:SF1">
    <property type="entry name" value="ZN(II)2CYS6 TRANSCRIPTION FACTOR (EUROFUNG)"/>
    <property type="match status" value="1"/>
</dbReference>
<dbReference type="CDD" id="cd12148">
    <property type="entry name" value="fungal_TF_MHR"/>
    <property type="match status" value="1"/>
</dbReference>
<dbReference type="GO" id="GO:0008270">
    <property type="term" value="F:zinc ion binding"/>
    <property type="evidence" value="ECO:0007669"/>
    <property type="project" value="InterPro"/>
</dbReference>
<feature type="compositionally biased region" description="Polar residues" evidence="3">
    <location>
        <begin position="10"/>
        <end position="24"/>
    </location>
</feature>
<dbReference type="GO" id="GO:0006351">
    <property type="term" value="P:DNA-templated transcription"/>
    <property type="evidence" value="ECO:0007669"/>
    <property type="project" value="InterPro"/>
</dbReference>
<evidence type="ECO:0000313" key="5">
    <source>
        <dbReference type="EMBL" id="TPX09832.1"/>
    </source>
</evidence>
<feature type="domain" description="Zn(2)-C6 fungal-type" evidence="4">
    <location>
        <begin position="57"/>
        <end position="86"/>
    </location>
</feature>
<dbReference type="OrthoDB" id="5367487at2759"/>
<sequence length="652" mass="71009">MDPFPPDAPQSLSSGGTSPEQPNDGSAMAASLTGAASSSASTSQAPAAAAGPTVPAACLACRSKHLKCDGFTPCSRCTSSNQECIYVASRRGYKGPRRNTAQNPNKRHASSSPPSSTGVSDAASCPMMLGAPPVSLPTTGFNPAVVLPGTPATTAYAQTPAPLSQMALFRNPFGSSIDQTSMALAAASTGAPPPPTSSVGERCLDAYYHYFFSAHPNVLPKEHLLRFIKDHPGRLDHLVAAMRYIGSLFLDVGPARAMYFDEAIRLAYLPTCPKDGFLVQTLLMLIVALDGSCNQERARQLLGDCERIAVEIGLNTRHFATEHGHGNRVLEESWRRTWWDLFVVDGMVAGVHRMTNFLLFDVPADVALPCEEHEYISGEIPTPMYIEDFDDQLFSGEDREFSSFAYRVAAARNLGRFMRCPPILFPEDENLAKIESLLTNWRMHLPQAKRDDLTKGCQLDEMMFQAHFITHACSILLHQPHSQLDSSPARSVNSCAPHSVVPTGDAFNSHTRHTITAACEISKMVTQAVPLLSHTHFFTCVITLSSIVHLSKWALFYIQDEEDLRQQIRLNIGALGKLSDVWKAAGTAAGQVKGVAQEIYRAKKAQQINPAFWVGFTQEEMISSLNADEGIMAEFDSMLQVVPQVTQPPTTQ</sequence>
<dbReference type="STRING" id="1093900.A0A507AK05"/>